<reference evidence="1" key="2">
    <citation type="submission" date="2023-05" db="EMBL/GenBank/DDBJ databases">
        <authorList>
            <consortium name="Lawrence Berkeley National Laboratory"/>
            <person name="Steindorff A."/>
            <person name="Hensen N."/>
            <person name="Bonometti L."/>
            <person name="Westerberg I."/>
            <person name="Brannstrom I.O."/>
            <person name="Guillou S."/>
            <person name="Cros-Aarteil S."/>
            <person name="Calhoun S."/>
            <person name="Haridas S."/>
            <person name="Kuo A."/>
            <person name="Mondo S."/>
            <person name="Pangilinan J."/>
            <person name="Riley R."/>
            <person name="Labutti K."/>
            <person name="Andreopoulos B."/>
            <person name="Lipzen A."/>
            <person name="Chen C."/>
            <person name="Yanf M."/>
            <person name="Daum C."/>
            <person name="Ng V."/>
            <person name="Clum A."/>
            <person name="Ohm R."/>
            <person name="Martin F."/>
            <person name="Silar P."/>
            <person name="Natvig D."/>
            <person name="Lalanne C."/>
            <person name="Gautier V."/>
            <person name="Ament-Velasquez S.L."/>
            <person name="Kruys A."/>
            <person name="Hutchinson M.I."/>
            <person name="Powell A.J."/>
            <person name="Barry K."/>
            <person name="Miller A.N."/>
            <person name="Grigoriev I.V."/>
            <person name="Debuchy R."/>
            <person name="Gladieux P."/>
            <person name="Thoren M.H."/>
            <person name="Johannesson H."/>
        </authorList>
    </citation>
    <scope>NUCLEOTIDE SEQUENCE</scope>
    <source>
        <strain evidence="1">CBS 892.96</strain>
    </source>
</reference>
<comment type="caution">
    <text evidence="1">The sequence shown here is derived from an EMBL/GenBank/DDBJ whole genome shotgun (WGS) entry which is preliminary data.</text>
</comment>
<proteinExistence type="predicted"/>
<name>A0AAN6W8T2_9PEZI</name>
<evidence type="ECO:0000313" key="1">
    <source>
        <dbReference type="EMBL" id="KAK4177509.1"/>
    </source>
</evidence>
<dbReference type="Proteomes" id="UP001302321">
    <property type="component" value="Unassembled WGS sequence"/>
</dbReference>
<accession>A0AAN6W8T2</accession>
<gene>
    <name evidence="1" type="ORF">QBC36DRAFT_129929</name>
</gene>
<sequence length="202" mass="22070">MLSAVTEQHRGVVKLDIQDPYVQQHRRTLIKHSSFAEPHGTGHSLRHYSAVLRHPSTPGMNSRMNLDDSCATKSPLLARECSCLGQPCSIPEACTVSHAVVCVTEITLELESLVGPAGTNSSFKLLDMPCPVRQFFSKLQGSNRCLSNLTPSSPSTLSELCFPPLRKLYSSRSCKSPKHTKPLFASSYPSNVSNKILMVACS</sequence>
<dbReference type="EMBL" id="MU866162">
    <property type="protein sequence ID" value="KAK4177509.1"/>
    <property type="molecule type" value="Genomic_DNA"/>
</dbReference>
<keyword evidence="2" id="KW-1185">Reference proteome</keyword>
<dbReference type="AlphaFoldDB" id="A0AAN6W8T2"/>
<reference evidence="1" key="1">
    <citation type="journal article" date="2023" name="Mol. Phylogenet. Evol.">
        <title>Genome-scale phylogeny and comparative genomics of the fungal order Sordariales.</title>
        <authorList>
            <person name="Hensen N."/>
            <person name="Bonometti L."/>
            <person name="Westerberg I."/>
            <person name="Brannstrom I.O."/>
            <person name="Guillou S."/>
            <person name="Cros-Aarteil S."/>
            <person name="Calhoun S."/>
            <person name="Haridas S."/>
            <person name="Kuo A."/>
            <person name="Mondo S."/>
            <person name="Pangilinan J."/>
            <person name="Riley R."/>
            <person name="LaButti K."/>
            <person name="Andreopoulos B."/>
            <person name="Lipzen A."/>
            <person name="Chen C."/>
            <person name="Yan M."/>
            <person name="Daum C."/>
            <person name="Ng V."/>
            <person name="Clum A."/>
            <person name="Steindorff A."/>
            <person name="Ohm R.A."/>
            <person name="Martin F."/>
            <person name="Silar P."/>
            <person name="Natvig D.O."/>
            <person name="Lalanne C."/>
            <person name="Gautier V."/>
            <person name="Ament-Velasquez S.L."/>
            <person name="Kruys A."/>
            <person name="Hutchinson M.I."/>
            <person name="Powell A.J."/>
            <person name="Barry K."/>
            <person name="Miller A.N."/>
            <person name="Grigoriev I.V."/>
            <person name="Debuchy R."/>
            <person name="Gladieux P."/>
            <person name="Hiltunen Thoren M."/>
            <person name="Johannesson H."/>
        </authorList>
    </citation>
    <scope>NUCLEOTIDE SEQUENCE</scope>
    <source>
        <strain evidence="1">CBS 892.96</strain>
    </source>
</reference>
<protein>
    <submittedName>
        <fullName evidence="1">Uncharacterized protein</fullName>
    </submittedName>
</protein>
<organism evidence="1 2">
    <name type="scientific">Triangularia setosa</name>
    <dbReference type="NCBI Taxonomy" id="2587417"/>
    <lineage>
        <taxon>Eukaryota</taxon>
        <taxon>Fungi</taxon>
        <taxon>Dikarya</taxon>
        <taxon>Ascomycota</taxon>
        <taxon>Pezizomycotina</taxon>
        <taxon>Sordariomycetes</taxon>
        <taxon>Sordariomycetidae</taxon>
        <taxon>Sordariales</taxon>
        <taxon>Podosporaceae</taxon>
        <taxon>Triangularia</taxon>
    </lineage>
</organism>
<evidence type="ECO:0000313" key="2">
    <source>
        <dbReference type="Proteomes" id="UP001302321"/>
    </source>
</evidence>